<sequence>MFKPSKKKLIMGAVPTLFDIPNPPPRIGTKRRLLVRKEPLENKTSKKKRRVNQQELSNQRNAQVACDDNINQTPLYAENEMIDSMDLEPDHEKEPISSNHVNTKRQEKSHASQDRNRPCTETNKSDDASFNKGEKCQYAWVS</sequence>
<evidence type="ECO:0000256" key="1">
    <source>
        <dbReference type="SAM" id="MobiDB-lite"/>
    </source>
</evidence>
<feature type="region of interest" description="Disordered" evidence="1">
    <location>
        <begin position="21"/>
        <end position="142"/>
    </location>
</feature>
<dbReference type="AlphaFoldDB" id="A0A6S7HKS2"/>
<comment type="caution">
    <text evidence="2">The sequence shown here is derived from an EMBL/GenBank/DDBJ whole genome shotgun (WGS) entry which is preliminary data.</text>
</comment>
<dbReference type="OrthoDB" id="6611034at2759"/>
<feature type="compositionally biased region" description="Basic and acidic residues" evidence="1">
    <location>
        <begin position="104"/>
        <end position="135"/>
    </location>
</feature>
<dbReference type="EMBL" id="CACRXK020002643">
    <property type="protein sequence ID" value="CAB3995337.1"/>
    <property type="molecule type" value="Genomic_DNA"/>
</dbReference>
<evidence type="ECO:0000313" key="3">
    <source>
        <dbReference type="Proteomes" id="UP001152795"/>
    </source>
</evidence>
<organism evidence="2 3">
    <name type="scientific">Paramuricea clavata</name>
    <name type="common">Red gorgonian</name>
    <name type="synonym">Violescent sea-whip</name>
    <dbReference type="NCBI Taxonomy" id="317549"/>
    <lineage>
        <taxon>Eukaryota</taxon>
        <taxon>Metazoa</taxon>
        <taxon>Cnidaria</taxon>
        <taxon>Anthozoa</taxon>
        <taxon>Octocorallia</taxon>
        <taxon>Malacalcyonacea</taxon>
        <taxon>Plexauridae</taxon>
        <taxon>Paramuricea</taxon>
    </lineage>
</organism>
<feature type="compositionally biased region" description="Polar residues" evidence="1">
    <location>
        <begin position="53"/>
        <end position="62"/>
    </location>
</feature>
<gene>
    <name evidence="2" type="ORF">PACLA_8A050033</name>
</gene>
<accession>A0A6S7HKS2</accession>
<feature type="compositionally biased region" description="Basic and acidic residues" evidence="1">
    <location>
        <begin position="35"/>
        <end position="44"/>
    </location>
</feature>
<evidence type="ECO:0000313" key="2">
    <source>
        <dbReference type="EMBL" id="CAB3995337.1"/>
    </source>
</evidence>
<dbReference type="Proteomes" id="UP001152795">
    <property type="component" value="Unassembled WGS sequence"/>
</dbReference>
<proteinExistence type="predicted"/>
<keyword evidence="3" id="KW-1185">Reference proteome</keyword>
<protein>
    <submittedName>
        <fullName evidence="2">Uncharacterized protein</fullName>
    </submittedName>
</protein>
<reference evidence="2" key="1">
    <citation type="submission" date="2020-04" db="EMBL/GenBank/DDBJ databases">
        <authorList>
            <person name="Alioto T."/>
            <person name="Alioto T."/>
            <person name="Gomez Garrido J."/>
        </authorList>
    </citation>
    <scope>NUCLEOTIDE SEQUENCE</scope>
    <source>
        <strain evidence="2">A484AB</strain>
    </source>
</reference>
<name>A0A6S7HKS2_PARCT</name>